<feature type="domain" description="Inner membrane component" evidence="2">
    <location>
        <begin position="56"/>
        <end position="105"/>
    </location>
</feature>
<comment type="caution">
    <text evidence="3">The sequence shown here is derived from an EMBL/GenBank/DDBJ whole genome shotgun (WGS) entry which is preliminary data.</text>
</comment>
<dbReference type="AlphaFoldDB" id="J9CW35"/>
<feature type="domain" description="Inner membrane component" evidence="2">
    <location>
        <begin position="2"/>
        <end position="40"/>
    </location>
</feature>
<dbReference type="Pfam" id="PF03733">
    <property type="entry name" value="YccF"/>
    <property type="match status" value="2"/>
</dbReference>
<evidence type="ECO:0000256" key="1">
    <source>
        <dbReference type="SAM" id="Phobius"/>
    </source>
</evidence>
<keyword evidence="1" id="KW-0812">Transmembrane</keyword>
<dbReference type="GO" id="GO:0005886">
    <property type="term" value="C:plasma membrane"/>
    <property type="evidence" value="ECO:0007669"/>
    <property type="project" value="TreeGrafter"/>
</dbReference>
<evidence type="ECO:0000313" key="3">
    <source>
        <dbReference type="EMBL" id="EJX04451.1"/>
    </source>
</evidence>
<gene>
    <name evidence="3" type="ORF">EVA_07443</name>
</gene>
<proteinExistence type="predicted"/>
<dbReference type="PANTHER" id="PTHR42903">
    <property type="entry name" value="INNER MEMBRANE PROTEIN YCCF"/>
    <property type="match status" value="1"/>
</dbReference>
<dbReference type="NCBIfam" id="NF008740">
    <property type="entry name" value="PRK11770.1-2"/>
    <property type="match status" value="1"/>
</dbReference>
<dbReference type="EMBL" id="AMCI01001803">
    <property type="protein sequence ID" value="EJX04451.1"/>
    <property type="molecule type" value="Genomic_DNA"/>
</dbReference>
<name>J9CW35_9ZZZZ</name>
<keyword evidence="1" id="KW-1133">Transmembrane helix</keyword>
<keyword evidence="1" id="KW-0472">Membrane</keyword>
<feature type="transmembrane region" description="Helical" evidence="1">
    <location>
        <begin position="58"/>
        <end position="86"/>
    </location>
</feature>
<organism evidence="3">
    <name type="scientific">gut metagenome</name>
    <dbReference type="NCBI Taxonomy" id="749906"/>
    <lineage>
        <taxon>unclassified sequences</taxon>
        <taxon>metagenomes</taxon>
        <taxon>organismal metagenomes</taxon>
    </lineage>
</organism>
<dbReference type="InterPro" id="IPR052937">
    <property type="entry name" value="Inner_membrane_protein"/>
</dbReference>
<dbReference type="InterPro" id="IPR031308">
    <property type="entry name" value="UCP028777"/>
</dbReference>
<accession>J9CW35</accession>
<protein>
    <submittedName>
        <fullName evidence="3">Membrane protein containing DUF307</fullName>
    </submittedName>
</protein>
<dbReference type="PANTHER" id="PTHR42903:SF1">
    <property type="entry name" value="INNER MEMBRANE PROTEIN YCCF"/>
    <property type="match status" value="1"/>
</dbReference>
<dbReference type="PIRSF" id="PIRSF028777">
    <property type="entry name" value="UCP028777"/>
    <property type="match status" value="1"/>
</dbReference>
<dbReference type="InterPro" id="IPR005185">
    <property type="entry name" value="YccF"/>
</dbReference>
<evidence type="ECO:0000259" key="2">
    <source>
        <dbReference type="Pfam" id="PF03733"/>
    </source>
</evidence>
<sequence length="112" mass="12004">MVVAVEYALSSLILMLTVVGIPFGLQTMKLAVLSLWPFGKKVVYSNSPDGCLSLGMNILWILVGGFSICLTHLALGLFLCITIVGIPFGMQHFKMASLALTPFGKDIVDDVA</sequence>
<reference evidence="3" key="1">
    <citation type="journal article" date="2012" name="PLoS ONE">
        <title>Gene sets for utilization of primary and secondary nutrition supplies in the distal gut of endangered iberian lynx.</title>
        <authorList>
            <person name="Alcaide M."/>
            <person name="Messina E."/>
            <person name="Richter M."/>
            <person name="Bargiela R."/>
            <person name="Peplies J."/>
            <person name="Huws S.A."/>
            <person name="Newbold C.J."/>
            <person name="Golyshin P.N."/>
            <person name="Simon M.A."/>
            <person name="Lopez G."/>
            <person name="Yakimov M.M."/>
            <person name="Ferrer M."/>
        </authorList>
    </citation>
    <scope>NUCLEOTIDE SEQUENCE</scope>
</reference>
<feature type="transmembrane region" description="Helical" evidence="1">
    <location>
        <begin position="12"/>
        <end position="38"/>
    </location>
</feature>